<evidence type="ECO:0000313" key="4">
    <source>
        <dbReference type="Proteomes" id="UP000636891"/>
    </source>
</evidence>
<sequence>MSVKRIFLSVICLSCFLSAHAGQGADSVRIYYRAGYRYVEPGFRDNRAALDRLVRYIGEARSAGRLERISIRSYASPDGANRANELLSERRADSLSSWIVRHGSVPASLIDRQAAGIAWDELRAQVAASGMLYRDEVLDVLDNTPVWIFDEKNQVVGGRKQRLMDLRGGEPYRYMLREFFPDLRSSVVVTLYFRSEETPESTQPPAVAPPPAPEPGLKPAENDEPQPATVPDTAAAPERTDEAGEAIPALIGKASPEAKGWTPRLVVKTNAVGWAMAISNVAVEIDLSQKLSLNIPVYYSAWNYFSGTTKFRMLAAQPELRYWPTRDRRLFAGVHFGVASYNLALGGKWRIQDHDGMTPALGGGVSVGYRMPLGRSDRWNVEFSLGAGAYRLHYDKFHNEPGGAYSSTVRKTFFGVDNAAVSFSYTFDLKKKGGRR</sequence>
<dbReference type="InterPro" id="IPR021958">
    <property type="entry name" value="DUF3575"/>
</dbReference>
<dbReference type="InterPro" id="IPR036737">
    <property type="entry name" value="OmpA-like_sf"/>
</dbReference>
<dbReference type="EMBL" id="JACOOK010000003">
    <property type="protein sequence ID" value="MBC5616869.1"/>
    <property type="molecule type" value="Genomic_DNA"/>
</dbReference>
<reference evidence="3 4" key="1">
    <citation type="submission" date="2020-08" db="EMBL/GenBank/DDBJ databases">
        <title>Genome public.</title>
        <authorList>
            <person name="Liu C."/>
            <person name="Sun Q."/>
        </authorList>
    </citation>
    <scope>NUCLEOTIDE SEQUENCE [LARGE SCALE GENOMIC DNA]</scope>
    <source>
        <strain evidence="3 4">New-7</strain>
    </source>
</reference>
<organism evidence="3 4">
    <name type="scientific">Alistipes hominis</name>
    <dbReference type="NCBI Taxonomy" id="2763015"/>
    <lineage>
        <taxon>Bacteria</taxon>
        <taxon>Pseudomonadati</taxon>
        <taxon>Bacteroidota</taxon>
        <taxon>Bacteroidia</taxon>
        <taxon>Bacteroidales</taxon>
        <taxon>Rikenellaceae</taxon>
        <taxon>Alistipes</taxon>
    </lineage>
</organism>
<protein>
    <submittedName>
        <fullName evidence="3">DUF3575 domain-containing protein</fullName>
    </submittedName>
</protein>
<feature type="region of interest" description="Disordered" evidence="1">
    <location>
        <begin position="196"/>
        <end position="241"/>
    </location>
</feature>
<dbReference type="Gene3D" id="3.30.1330.60">
    <property type="entry name" value="OmpA-like domain"/>
    <property type="match status" value="1"/>
</dbReference>
<accession>A0ABR7CMI2</accession>
<feature type="signal peptide" evidence="2">
    <location>
        <begin position="1"/>
        <end position="21"/>
    </location>
</feature>
<name>A0ABR7CMI2_9BACT</name>
<proteinExistence type="predicted"/>
<dbReference type="Pfam" id="PF12099">
    <property type="entry name" value="DUF3575"/>
    <property type="match status" value="1"/>
</dbReference>
<comment type="caution">
    <text evidence="3">The sequence shown here is derived from an EMBL/GenBank/DDBJ whole genome shotgun (WGS) entry which is preliminary data.</text>
</comment>
<dbReference type="Proteomes" id="UP000636891">
    <property type="component" value="Unassembled WGS sequence"/>
</dbReference>
<gene>
    <name evidence="3" type="ORF">H8S08_07535</name>
</gene>
<evidence type="ECO:0000256" key="1">
    <source>
        <dbReference type="SAM" id="MobiDB-lite"/>
    </source>
</evidence>
<keyword evidence="4" id="KW-1185">Reference proteome</keyword>
<keyword evidence="2" id="KW-0732">Signal</keyword>
<feature type="compositionally biased region" description="Pro residues" evidence="1">
    <location>
        <begin position="206"/>
        <end position="216"/>
    </location>
</feature>
<evidence type="ECO:0000313" key="3">
    <source>
        <dbReference type="EMBL" id="MBC5616869.1"/>
    </source>
</evidence>
<feature type="chain" id="PRO_5046973557" evidence="2">
    <location>
        <begin position="22"/>
        <end position="436"/>
    </location>
</feature>
<dbReference type="RefSeq" id="WP_182424214.1">
    <property type="nucleotide sequence ID" value="NZ_JACOOK010000003.1"/>
</dbReference>
<dbReference type="SUPFAM" id="SSF103088">
    <property type="entry name" value="OmpA-like"/>
    <property type="match status" value="1"/>
</dbReference>
<evidence type="ECO:0000256" key="2">
    <source>
        <dbReference type="SAM" id="SignalP"/>
    </source>
</evidence>